<sequence length="187" mass="22511">MNYILHLQNFYYLVERDKRLKPWHITLYFALFNTWHKYHFTSVFRISRNLLMNGSHIGSKNTLAKTLRQLHEYGYIIYQPALHKGHYPKVTVIRLTDHEIVRNQLNLFPDGRTGSVVSDGRPTMQEVLNWFNKRHVTRETALSFYSYYDWTENDPPFKNWQEAASNWLLHLNTKFYIQHDANNEGEF</sequence>
<name>A0A6N8J7A7_9BACT</name>
<dbReference type="OrthoDB" id="1442826at2"/>
<dbReference type="EMBL" id="WRXO01000002">
    <property type="protein sequence ID" value="MVT40804.1"/>
    <property type="molecule type" value="Genomic_DNA"/>
</dbReference>
<accession>A0A6N8J7A7</accession>
<comment type="caution">
    <text evidence="1">The sequence shown here is derived from an EMBL/GenBank/DDBJ whole genome shotgun (WGS) entry which is preliminary data.</text>
</comment>
<dbReference type="Proteomes" id="UP000468388">
    <property type="component" value="Unassembled WGS sequence"/>
</dbReference>
<protein>
    <submittedName>
        <fullName evidence="1">Uncharacterized protein</fullName>
    </submittedName>
</protein>
<organism evidence="1 2">
    <name type="scientific">Chitinophaga oryziterrae</name>
    <dbReference type="NCBI Taxonomy" id="1031224"/>
    <lineage>
        <taxon>Bacteria</taxon>
        <taxon>Pseudomonadati</taxon>
        <taxon>Bacteroidota</taxon>
        <taxon>Chitinophagia</taxon>
        <taxon>Chitinophagales</taxon>
        <taxon>Chitinophagaceae</taxon>
        <taxon>Chitinophaga</taxon>
    </lineage>
</organism>
<keyword evidence="2" id="KW-1185">Reference proteome</keyword>
<dbReference type="RefSeq" id="WP_157299438.1">
    <property type="nucleotide sequence ID" value="NZ_BAAAZB010000010.1"/>
</dbReference>
<reference evidence="1 2" key="1">
    <citation type="submission" date="2019-12" db="EMBL/GenBank/DDBJ databases">
        <title>The draft genomic sequence of strain Chitinophaga oryziterrae JCM 16595.</title>
        <authorList>
            <person name="Zhang X."/>
        </authorList>
    </citation>
    <scope>NUCLEOTIDE SEQUENCE [LARGE SCALE GENOMIC DNA]</scope>
    <source>
        <strain evidence="1 2">JCM 16595</strain>
    </source>
</reference>
<evidence type="ECO:0000313" key="2">
    <source>
        <dbReference type="Proteomes" id="UP000468388"/>
    </source>
</evidence>
<dbReference type="AlphaFoldDB" id="A0A6N8J7A7"/>
<gene>
    <name evidence="1" type="ORF">GO495_09460</name>
</gene>
<evidence type="ECO:0000313" key="1">
    <source>
        <dbReference type="EMBL" id="MVT40804.1"/>
    </source>
</evidence>
<proteinExistence type="predicted"/>